<evidence type="ECO:0000313" key="1">
    <source>
        <dbReference type="EMBL" id="GAV88098.1"/>
    </source>
</evidence>
<evidence type="ECO:0000313" key="2">
    <source>
        <dbReference type="Proteomes" id="UP000187406"/>
    </source>
</evidence>
<sequence>TQVFPWISNPTRK</sequence>
<accession>A0A1Q3D750</accession>
<comment type="caution">
    <text evidence="1">The sequence shown here is derived from an EMBL/GenBank/DDBJ whole genome shotgun (WGS) entry which is preliminary data.</text>
</comment>
<name>A0A1Q3D750_CEPFO</name>
<keyword evidence="2" id="KW-1185">Reference proteome</keyword>
<gene>
    <name evidence="1" type="ORF">CFOL_v3_31521</name>
</gene>
<protein>
    <submittedName>
        <fullName evidence="1">UBN2 domain-containing protein</fullName>
    </submittedName>
</protein>
<dbReference type="OrthoDB" id="686744at2759"/>
<proteinExistence type="predicted"/>
<organism evidence="1 2">
    <name type="scientific">Cephalotus follicularis</name>
    <name type="common">Albany pitcher plant</name>
    <dbReference type="NCBI Taxonomy" id="3775"/>
    <lineage>
        <taxon>Eukaryota</taxon>
        <taxon>Viridiplantae</taxon>
        <taxon>Streptophyta</taxon>
        <taxon>Embryophyta</taxon>
        <taxon>Tracheophyta</taxon>
        <taxon>Spermatophyta</taxon>
        <taxon>Magnoliopsida</taxon>
        <taxon>eudicotyledons</taxon>
        <taxon>Gunneridae</taxon>
        <taxon>Pentapetalae</taxon>
        <taxon>rosids</taxon>
        <taxon>fabids</taxon>
        <taxon>Oxalidales</taxon>
        <taxon>Cephalotaceae</taxon>
        <taxon>Cephalotus</taxon>
    </lineage>
</organism>
<feature type="non-terminal residue" evidence="1">
    <location>
        <position position="1"/>
    </location>
</feature>
<dbReference type="EMBL" id="BDDD01004669">
    <property type="protein sequence ID" value="GAV88098.1"/>
    <property type="molecule type" value="Genomic_DNA"/>
</dbReference>
<reference evidence="2" key="1">
    <citation type="submission" date="2016-04" db="EMBL/GenBank/DDBJ databases">
        <title>Cephalotus genome sequencing.</title>
        <authorList>
            <person name="Fukushima K."/>
            <person name="Hasebe M."/>
            <person name="Fang X."/>
        </authorList>
    </citation>
    <scope>NUCLEOTIDE SEQUENCE [LARGE SCALE GENOMIC DNA]</scope>
    <source>
        <strain evidence="2">cv. St1</strain>
    </source>
</reference>
<dbReference type="Proteomes" id="UP000187406">
    <property type="component" value="Unassembled WGS sequence"/>
</dbReference>